<keyword evidence="2" id="KW-0812">Transmembrane</keyword>
<evidence type="ECO:0000256" key="1">
    <source>
        <dbReference type="SAM" id="MobiDB-lite"/>
    </source>
</evidence>
<reference evidence="3" key="1">
    <citation type="submission" date="2023-03" db="EMBL/GenBank/DDBJ databases">
        <authorList>
            <person name="Julca I."/>
        </authorList>
    </citation>
    <scope>NUCLEOTIDE SEQUENCE</scope>
</reference>
<accession>A0AAV1E703</accession>
<dbReference type="PRINTS" id="PR01217">
    <property type="entry name" value="PRICHEXTENSN"/>
</dbReference>
<dbReference type="Proteomes" id="UP001161247">
    <property type="component" value="Chromosome 8"/>
</dbReference>
<protein>
    <submittedName>
        <fullName evidence="3">OLC1v1016576C1</fullName>
    </submittedName>
</protein>
<name>A0AAV1E703_OLDCO</name>
<keyword evidence="2" id="KW-0472">Membrane</keyword>
<keyword evidence="4" id="KW-1185">Reference proteome</keyword>
<evidence type="ECO:0000256" key="2">
    <source>
        <dbReference type="SAM" id="Phobius"/>
    </source>
</evidence>
<dbReference type="AlphaFoldDB" id="A0AAV1E703"/>
<dbReference type="InterPro" id="IPR044950">
    <property type="entry name" value="TED6/7"/>
</dbReference>
<evidence type="ECO:0000313" key="3">
    <source>
        <dbReference type="EMBL" id="CAI9115622.1"/>
    </source>
</evidence>
<dbReference type="EMBL" id="OX459125">
    <property type="protein sequence ID" value="CAI9115622.1"/>
    <property type="molecule type" value="Genomic_DNA"/>
</dbReference>
<organism evidence="3 4">
    <name type="scientific">Oldenlandia corymbosa var. corymbosa</name>
    <dbReference type="NCBI Taxonomy" id="529605"/>
    <lineage>
        <taxon>Eukaryota</taxon>
        <taxon>Viridiplantae</taxon>
        <taxon>Streptophyta</taxon>
        <taxon>Embryophyta</taxon>
        <taxon>Tracheophyta</taxon>
        <taxon>Spermatophyta</taxon>
        <taxon>Magnoliopsida</taxon>
        <taxon>eudicotyledons</taxon>
        <taxon>Gunneridae</taxon>
        <taxon>Pentapetalae</taxon>
        <taxon>asterids</taxon>
        <taxon>lamiids</taxon>
        <taxon>Gentianales</taxon>
        <taxon>Rubiaceae</taxon>
        <taxon>Rubioideae</taxon>
        <taxon>Spermacoceae</taxon>
        <taxon>Hedyotis-Oldenlandia complex</taxon>
        <taxon>Oldenlandia</taxon>
    </lineage>
</organism>
<proteinExistence type="predicted"/>
<feature type="compositionally biased region" description="Polar residues" evidence="1">
    <location>
        <begin position="195"/>
        <end position="204"/>
    </location>
</feature>
<dbReference type="GO" id="GO:0009834">
    <property type="term" value="P:plant-type secondary cell wall biogenesis"/>
    <property type="evidence" value="ECO:0007669"/>
    <property type="project" value="InterPro"/>
</dbReference>
<sequence>MASLNNYNYPYFSPPPPTHPITPPPPPHVIPLPPAHPVSPPPPPVHPVYPSPPPPHFPPPHPHPIIPPPPHVLPPPPPSPHHHTIIIIIVVSCGGLFLLACAFAALCCFLKKKKKKSVEKTEIIDIDEHLKVKEAIVQGPHGTKTVVLSVDDDVHINEMDIIKEKTKSLSGEQQQKMHAIAKNEEITPSDLEEGTASSSGLNPNHHSKQNS</sequence>
<dbReference type="PANTHER" id="PTHR35697:SF1">
    <property type="entry name" value="PROTEIN TRACHEARY ELEMENT DIFFERENTIATION-RELATED 7"/>
    <property type="match status" value="1"/>
</dbReference>
<feature type="transmembrane region" description="Helical" evidence="2">
    <location>
        <begin position="85"/>
        <end position="110"/>
    </location>
</feature>
<dbReference type="SUPFAM" id="SSF81995">
    <property type="entry name" value="beta-sandwich domain of Sec23/24"/>
    <property type="match status" value="1"/>
</dbReference>
<feature type="region of interest" description="Disordered" evidence="1">
    <location>
        <begin position="166"/>
        <end position="211"/>
    </location>
</feature>
<keyword evidence="2" id="KW-1133">Transmembrane helix</keyword>
<evidence type="ECO:0000313" key="4">
    <source>
        <dbReference type="Proteomes" id="UP001161247"/>
    </source>
</evidence>
<dbReference type="PANTHER" id="PTHR35697">
    <property type="entry name" value="OS08G0108300 PROTEIN"/>
    <property type="match status" value="1"/>
</dbReference>
<gene>
    <name evidence="3" type="ORF">OLC1_LOCUS22112</name>
</gene>